<dbReference type="PROSITE" id="PS50297">
    <property type="entry name" value="ANK_REP_REGION"/>
    <property type="match status" value="2"/>
</dbReference>
<dbReference type="SUPFAM" id="SSF48403">
    <property type="entry name" value="Ankyrin repeat"/>
    <property type="match status" value="1"/>
</dbReference>
<dbReference type="PANTHER" id="PTHR10039">
    <property type="entry name" value="AMELOGENIN"/>
    <property type="match status" value="1"/>
</dbReference>
<dbReference type="SUPFAM" id="SSF52540">
    <property type="entry name" value="P-loop containing nucleoside triphosphate hydrolases"/>
    <property type="match status" value="1"/>
</dbReference>
<dbReference type="Gene3D" id="3.40.50.300">
    <property type="entry name" value="P-loop containing nucleotide triphosphate hydrolases"/>
    <property type="match status" value="1"/>
</dbReference>
<dbReference type="InterPro" id="IPR054471">
    <property type="entry name" value="GPIID_WHD"/>
</dbReference>
<reference evidence="5 6" key="1">
    <citation type="submission" date="2016-04" db="EMBL/GenBank/DDBJ databases">
        <title>A degradative enzymes factory behind the ericoid mycorrhizal symbiosis.</title>
        <authorList>
            <consortium name="DOE Joint Genome Institute"/>
            <person name="Martino E."/>
            <person name="Morin E."/>
            <person name="Grelet G."/>
            <person name="Kuo A."/>
            <person name="Kohler A."/>
            <person name="Daghino S."/>
            <person name="Barry K."/>
            <person name="Choi C."/>
            <person name="Cichocki N."/>
            <person name="Clum A."/>
            <person name="Copeland A."/>
            <person name="Hainaut M."/>
            <person name="Haridas S."/>
            <person name="Labutti K."/>
            <person name="Lindquist E."/>
            <person name="Lipzen A."/>
            <person name="Khouja H.-R."/>
            <person name="Murat C."/>
            <person name="Ohm R."/>
            <person name="Olson A."/>
            <person name="Spatafora J."/>
            <person name="Veneault-Fourrey C."/>
            <person name="Henrissat B."/>
            <person name="Grigoriev I."/>
            <person name="Martin F."/>
            <person name="Perotto S."/>
        </authorList>
    </citation>
    <scope>NUCLEOTIDE SEQUENCE [LARGE SCALE GENOMIC DNA]</scope>
    <source>
        <strain evidence="5 6">E</strain>
    </source>
</reference>
<dbReference type="OrthoDB" id="195446at2759"/>
<evidence type="ECO:0000259" key="3">
    <source>
        <dbReference type="Pfam" id="PF22939"/>
    </source>
</evidence>
<proteinExistence type="predicted"/>
<dbReference type="EMBL" id="KZ613780">
    <property type="protein sequence ID" value="PMD63451.1"/>
    <property type="molecule type" value="Genomic_DNA"/>
</dbReference>
<dbReference type="PRINTS" id="PR01415">
    <property type="entry name" value="ANKYRIN"/>
</dbReference>
<dbReference type="PANTHER" id="PTHR10039:SF15">
    <property type="entry name" value="NACHT DOMAIN-CONTAINING PROTEIN"/>
    <property type="match status" value="1"/>
</dbReference>
<organism evidence="5 6">
    <name type="scientific">Hyaloscypha bicolor E</name>
    <dbReference type="NCBI Taxonomy" id="1095630"/>
    <lineage>
        <taxon>Eukaryota</taxon>
        <taxon>Fungi</taxon>
        <taxon>Dikarya</taxon>
        <taxon>Ascomycota</taxon>
        <taxon>Pezizomycotina</taxon>
        <taxon>Leotiomycetes</taxon>
        <taxon>Helotiales</taxon>
        <taxon>Hyaloscyphaceae</taxon>
        <taxon>Hyaloscypha</taxon>
        <taxon>Hyaloscypha bicolor</taxon>
    </lineage>
</organism>
<dbReference type="RefSeq" id="XP_024740355.1">
    <property type="nucleotide sequence ID" value="XM_024876733.1"/>
</dbReference>
<dbReference type="PROSITE" id="PS50088">
    <property type="entry name" value="ANK_REPEAT"/>
    <property type="match status" value="2"/>
</dbReference>
<dbReference type="STRING" id="1095630.A0A2J6TKB0"/>
<name>A0A2J6TKB0_9HELO</name>
<feature type="repeat" description="ANK" evidence="2">
    <location>
        <begin position="698"/>
        <end position="730"/>
    </location>
</feature>
<feature type="domain" description="GPI inositol-deacylase winged helix" evidence="3">
    <location>
        <begin position="474"/>
        <end position="553"/>
    </location>
</feature>
<evidence type="ECO:0000313" key="5">
    <source>
        <dbReference type="EMBL" id="PMD63451.1"/>
    </source>
</evidence>
<evidence type="ECO:0000313" key="6">
    <source>
        <dbReference type="Proteomes" id="UP000235371"/>
    </source>
</evidence>
<dbReference type="InParanoid" id="A0A2J6TKB0"/>
<dbReference type="InterPro" id="IPR056884">
    <property type="entry name" value="NPHP3-like_N"/>
</dbReference>
<dbReference type="Pfam" id="PF24883">
    <property type="entry name" value="NPHP3_N"/>
    <property type="match status" value="1"/>
</dbReference>
<dbReference type="InterPro" id="IPR027417">
    <property type="entry name" value="P-loop_NTPase"/>
</dbReference>
<dbReference type="Proteomes" id="UP000235371">
    <property type="component" value="Unassembled WGS sequence"/>
</dbReference>
<evidence type="ECO:0000259" key="4">
    <source>
        <dbReference type="Pfam" id="PF24883"/>
    </source>
</evidence>
<dbReference type="AlphaFoldDB" id="A0A2J6TKB0"/>
<dbReference type="SMART" id="SM00248">
    <property type="entry name" value="ANK"/>
    <property type="match status" value="3"/>
</dbReference>
<keyword evidence="6" id="KW-1185">Reference proteome</keyword>
<keyword evidence="1" id="KW-0677">Repeat</keyword>
<evidence type="ECO:0000256" key="2">
    <source>
        <dbReference type="PROSITE-ProRule" id="PRU00023"/>
    </source>
</evidence>
<dbReference type="InterPro" id="IPR002110">
    <property type="entry name" value="Ankyrin_rpt"/>
</dbReference>
<dbReference type="Gene3D" id="1.25.40.20">
    <property type="entry name" value="Ankyrin repeat-containing domain"/>
    <property type="match status" value="1"/>
</dbReference>
<feature type="repeat" description="ANK" evidence="2">
    <location>
        <begin position="731"/>
        <end position="763"/>
    </location>
</feature>
<evidence type="ECO:0000256" key="1">
    <source>
        <dbReference type="ARBA" id="ARBA00022737"/>
    </source>
</evidence>
<keyword evidence="2" id="KW-0040">ANK repeat</keyword>
<sequence>MSFGFSVGDFVAVLQLANDVRKQFVDAPSQFKAISEEVKSLSIVLQDIDDILPARDLTSHQQTELGNIVKHCESVLEELNKIVINFKELDPIAKSLDKKPRRVWKRFKWDQNDINELRTRISSNILLLNTFLGQVSSQAVFAIRDSIERLHERQDTQERQQETREQQQEDQIILNWLTPVDFVSQQNDFIARRQERTGTWLLDSTEYQSWRQAKKQTLFCPGIPGAGKTIITSIVVEELTTRFRNDNSVGIAYIYCNFRRQDEQKINDLLASLLKQLAEGQPCLPVTVKELYDRHKKNRTRPSLDEILKTLNSVITTYSRVYIVVDALDECQCWSTFLSDIFSLQAKTGVKLFTTSRPIPDIEEMFKECLSLEILASDEDIGKYLNGHMSQLPTFVLRKPELQEEIVTEIVHAVEGMFLLAQLYLGSLEDKTTVKAMKTALMQFQKNSQETSQNKKLEVLSLAYEEAMERINRQQAGFQLLAKNVLSWITCAKRPLTTSELQHALAVEIGESQLDKDNLPEVENMVSVCAGLVTIDDESKIIRLVHYTTQQYFEHTRSQWFPDSLTNITTICVTHLLFKEFESGICQNDKEFEERLRLYPFYKYAAQNWGKHACEASEKYACEASEKVVQLTINLLEDEQKALASTQAMVALGPFPDYSQQRVPVQMTGVHLAVFFEFNEAILALLGKGHHPDCKDSSGQTPLSWAAENGHELVARLLLEKGAELESKDKDNQTPLLWAIRNEHEKMVRLLLEKGAKLESKDK</sequence>
<dbReference type="Pfam" id="PF22939">
    <property type="entry name" value="WHD_GPIID"/>
    <property type="match status" value="1"/>
</dbReference>
<accession>A0A2J6TKB0</accession>
<dbReference type="GeneID" id="36584812"/>
<feature type="non-terminal residue" evidence="5">
    <location>
        <position position="763"/>
    </location>
</feature>
<feature type="domain" description="Nephrocystin 3-like N-terminal" evidence="4">
    <location>
        <begin position="197"/>
        <end position="357"/>
    </location>
</feature>
<gene>
    <name evidence="5" type="ORF">K444DRAFT_556103</name>
</gene>
<protein>
    <submittedName>
        <fullName evidence="5">Uncharacterized protein</fullName>
    </submittedName>
</protein>
<dbReference type="Pfam" id="PF12796">
    <property type="entry name" value="Ank_2"/>
    <property type="match status" value="1"/>
</dbReference>
<dbReference type="InterPro" id="IPR036770">
    <property type="entry name" value="Ankyrin_rpt-contain_sf"/>
</dbReference>